<evidence type="ECO:0000256" key="1">
    <source>
        <dbReference type="SAM" id="SignalP"/>
    </source>
</evidence>
<accession>A0ABQ4NL96</accession>
<feature type="signal peptide" evidence="1">
    <location>
        <begin position="1"/>
        <end position="25"/>
    </location>
</feature>
<dbReference type="EMBL" id="BPFH01000003">
    <property type="protein sequence ID" value="GIT95185.1"/>
    <property type="molecule type" value="Genomic_DNA"/>
</dbReference>
<feature type="chain" id="PRO_5045793022" description="GH25 family protein" evidence="1">
    <location>
        <begin position="26"/>
        <end position="273"/>
    </location>
</feature>
<sequence>MSVLFSVQSVCLSAALCIFALGAQAHEFWIEPEDYTVATGDSVIARFRNGETFEGSSLSWIPGRSKRFDMVSGGVVAPVPARLGDNPALALDAPSEGLLTILHETADQRLTYKEWAKWVKFTDHKDVAFAQDSHLDRGLPETGFREAYRRFAKSLIAVGDGQGADVAQGLRTEFVLGANPYTDDLSAGLPVQILFEGAPKANAQIEVFDKAPDGAVEVTLYRADAEGRAVLPVTEGHAYLLDSVTLLPLEPEEDGDPVWYTLWAALTFAVPEG</sequence>
<evidence type="ECO:0000313" key="3">
    <source>
        <dbReference type="Proteomes" id="UP000786693"/>
    </source>
</evidence>
<dbReference type="InterPro" id="IPR019613">
    <property type="entry name" value="DUF4198"/>
</dbReference>
<gene>
    <name evidence="2" type="ORF">JANAI62_18080</name>
</gene>
<proteinExistence type="predicted"/>
<keyword evidence="1" id="KW-0732">Signal</keyword>
<comment type="caution">
    <text evidence="2">The sequence shown here is derived from an EMBL/GenBank/DDBJ whole genome shotgun (WGS) entry which is preliminary data.</text>
</comment>
<protein>
    <recommendedName>
        <fullName evidence="4">GH25 family protein</fullName>
    </recommendedName>
</protein>
<dbReference type="RefSeq" id="WP_220748692.1">
    <property type="nucleotide sequence ID" value="NZ_BPFH01000003.1"/>
</dbReference>
<name>A0ABQ4NL96_9RHOB</name>
<organism evidence="2 3">
    <name type="scientific">Jannaschia pagri</name>
    <dbReference type="NCBI Taxonomy" id="2829797"/>
    <lineage>
        <taxon>Bacteria</taxon>
        <taxon>Pseudomonadati</taxon>
        <taxon>Pseudomonadota</taxon>
        <taxon>Alphaproteobacteria</taxon>
        <taxon>Rhodobacterales</taxon>
        <taxon>Roseobacteraceae</taxon>
        <taxon>Jannaschia</taxon>
    </lineage>
</organism>
<dbReference type="Proteomes" id="UP000786693">
    <property type="component" value="Unassembled WGS sequence"/>
</dbReference>
<dbReference type="Pfam" id="PF10670">
    <property type="entry name" value="DUF4198"/>
    <property type="match status" value="1"/>
</dbReference>
<evidence type="ECO:0000313" key="2">
    <source>
        <dbReference type="EMBL" id="GIT95185.1"/>
    </source>
</evidence>
<evidence type="ECO:0008006" key="4">
    <source>
        <dbReference type="Google" id="ProtNLM"/>
    </source>
</evidence>
<reference evidence="2 3" key="1">
    <citation type="submission" date="2021-05" db="EMBL/GenBank/DDBJ databases">
        <title>Bacteria Genome sequencing.</title>
        <authorList>
            <person name="Takabe Y."/>
            <person name="Nakajima Y."/>
            <person name="Suzuki S."/>
            <person name="Shiozaki T."/>
        </authorList>
    </citation>
    <scope>NUCLEOTIDE SEQUENCE [LARGE SCALE GENOMIC DNA]</scope>
    <source>
        <strain evidence="2 3">AI_62</strain>
    </source>
</reference>
<keyword evidence="3" id="KW-1185">Reference proteome</keyword>